<dbReference type="InterPro" id="IPR041596">
    <property type="entry name" value="Lig_Pab1020_C"/>
</dbReference>
<dbReference type="EMBL" id="CP000477">
    <property type="protein sequence ID" value="ABK14095.1"/>
    <property type="molecule type" value="Genomic_DNA"/>
</dbReference>
<dbReference type="AlphaFoldDB" id="A0B5X1"/>
<sequence>MNLSRAARSLGLPVERLESLMEGILKLSRWPEPRLLRFDKGTSGVEPGTVIFENGDVVHGYPKIRRAMMLGPAIRRNFIDRVAVEEKMNGYNIRAVSVDGDVYALTRGGYICPFSTEIVRERISPDLFEDHPDIVLCGEMVGPENPYVPKDVYPVESIDFYLFDISKKNCRSMMGVHATHALAEEYSIKVVPFFGEFPVERAAEEIFRIIKRLGRSGREGVVIKDPENRTSPLKYTASESNCSDLEFAFRYYNDYAQDFFFSRVVREGFQSVEWNEDEAALRERALRLGESILVPLTDTIRRRMQGEQIMQQVQIRVRSIQTARDFEQHLRRMGTKAIFDIPEQDGDRYVVRILKQVMSTNDKTLAVIEGQPW</sequence>
<dbReference type="Pfam" id="PF09414">
    <property type="entry name" value="RNA_ligase"/>
    <property type="match status" value="1"/>
</dbReference>
<dbReference type="STRING" id="349307.Mthe_0300"/>
<dbReference type="GO" id="GO:0016874">
    <property type="term" value="F:ligase activity"/>
    <property type="evidence" value="ECO:0007669"/>
    <property type="project" value="UniProtKB-KW"/>
</dbReference>
<dbReference type="HOGENOM" id="CLU_061502_0_0_2"/>
<evidence type="ECO:0000313" key="3">
    <source>
        <dbReference type="EMBL" id="ABK14095.1"/>
    </source>
</evidence>
<dbReference type="KEGG" id="mtp:Mthe_0300"/>
<dbReference type="OrthoDB" id="14524at2157"/>
<dbReference type="Gene3D" id="3.30.70.2160">
    <property type="match status" value="1"/>
</dbReference>
<dbReference type="RefSeq" id="WP_011695494.1">
    <property type="nucleotide sequence ID" value="NC_008553.1"/>
</dbReference>
<reference evidence="3 4" key="1">
    <citation type="submission" date="2006-10" db="EMBL/GenBank/DDBJ databases">
        <title>Complete sequence of Methanosaeta thermophila PT.</title>
        <authorList>
            <consortium name="US DOE Joint Genome Institute"/>
            <person name="Copeland A."/>
            <person name="Lucas S."/>
            <person name="Lapidus A."/>
            <person name="Barry K."/>
            <person name="Detter J.C."/>
            <person name="Glavina del Rio T."/>
            <person name="Hammon N."/>
            <person name="Israni S."/>
            <person name="Pitluck S."/>
            <person name="Chain P."/>
            <person name="Malfatti S."/>
            <person name="Shin M."/>
            <person name="Vergez L."/>
            <person name="Schmutz J."/>
            <person name="Larimer F."/>
            <person name="Land M."/>
            <person name="Hauser L."/>
            <person name="Kyrpides N."/>
            <person name="Kim E."/>
            <person name="Smith K.S."/>
            <person name="Ingram-Smith C."/>
            <person name="Richardson P."/>
        </authorList>
    </citation>
    <scope>NUCLEOTIDE SEQUENCE [LARGE SCALE GENOMIC DNA]</scope>
    <source>
        <strain evidence="4">DSM 6194 / JCM 14653 / NBRC 101360 / PT</strain>
    </source>
</reference>
<proteinExistence type="predicted"/>
<dbReference type="Pfam" id="PF18330">
    <property type="entry name" value="Lig_C"/>
    <property type="match status" value="1"/>
</dbReference>
<gene>
    <name evidence="3" type="ordered locus">Mthe_0300</name>
</gene>
<dbReference type="SUPFAM" id="SSF56091">
    <property type="entry name" value="DNA ligase/mRNA capping enzyme, catalytic domain"/>
    <property type="match status" value="1"/>
</dbReference>
<accession>A0B5X1</accession>
<feature type="domain" description="RNA ligase" evidence="1">
    <location>
        <begin position="81"/>
        <end position="236"/>
    </location>
</feature>
<evidence type="ECO:0000313" key="4">
    <source>
        <dbReference type="Proteomes" id="UP000000674"/>
    </source>
</evidence>
<keyword evidence="4" id="KW-1185">Reference proteome</keyword>
<evidence type="ECO:0000259" key="2">
    <source>
        <dbReference type="Pfam" id="PF18330"/>
    </source>
</evidence>
<dbReference type="InterPro" id="IPR001072">
    <property type="entry name" value="RNA_ligase_Pab1020"/>
</dbReference>
<feature type="domain" description="RNA ligase Pab1020 C-terminal" evidence="2">
    <location>
        <begin position="248"/>
        <end position="371"/>
    </location>
</feature>
<dbReference type="Gene3D" id="3.30.470.30">
    <property type="entry name" value="DNA ligase/mRNA capping enzyme"/>
    <property type="match status" value="1"/>
</dbReference>
<dbReference type="InterPro" id="IPR021122">
    <property type="entry name" value="RNA_ligase_dom_REL/Rnl2"/>
</dbReference>
<dbReference type="NCBIfam" id="TIGR01209">
    <property type="entry name" value="RNA ligase"/>
    <property type="match status" value="1"/>
</dbReference>
<name>A0B5X1_METTP</name>
<dbReference type="Gene3D" id="3.30.1490.70">
    <property type="match status" value="1"/>
</dbReference>
<keyword evidence="3" id="KW-0436">Ligase</keyword>
<dbReference type="PRINTS" id="PR01048">
    <property type="entry name" value="Y414FAMILY"/>
</dbReference>
<dbReference type="GeneID" id="4462812"/>
<organism evidence="3 4">
    <name type="scientific">Methanothrix thermoacetophila (strain DSM 6194 / JCM 14653 / NBRC 101360 / PT)</name>
    <name type="common">Methanosaeta thermophila</name>
    <dbReference type="NCBI Taxonomy" id="349307"/>
    <lineage>
        <taxon>Archaea</taxon>
        <taxon>Methanobacteriati</taxon>
        <taxon>Methanobacteriota</taxon>
        <taxon>Stenosarchaea group</taxon>
        <taxon>Methanomicrobia</taxon>
        <taxon>Methanotrichales</taxon>
        <taxon>Methanotrichaceae</taxon>
        <taxon>Methanothrix</taxon>
    </lineage>
</organism>
<dbReference type="CDD" id="cd07894">
    <property type="entry name" value="Adenylation_RNA_ligase"/>
    <property type="match status" value="1"/>
</dbReference>
<dbReference type="Gene3D" id="3.10.450.740">
    <property type="match status" value="1"/>
</dbReference>
<evidence type="ECO:0000259" key="1">
    <source>
        <dbReference type="Pfam" id="PF09414"/>
    </source>
</evidence>
<protein>
    <submittedName>
        <fullName evidence="3">ATP dependent DNA ligase</fullName>
    </submittedName>
</protein>
<dbReference type="Proteomes" id="UP000000674">
    <property type="component" value="Chromosome"/>
</dbReference>